<protein>
    <submittedName>
        <fullName evidence="3">Uncharacterized protein</fullName>
    </submittedName>
</protein>
<dbReference type="KEGG" id="ali:AZOLI_p20610"/>
<feature type="transmembrane region" description="Helical" evidence="2">
    <location>
        <begin position="320"/>
        <end position="345"/>
    </location>
</feature>
<keyword evidence="2" id="KW-0812">Transmembrane</keyword>
<dbReference type="HOGENOM" id="CLU_753649_0_0_5"/>
<organism evidence="3 4">
    <name type="scientific">Azospirillum lipoferum (strain 4B)</name>
    <dbReference type="NCBI Taxonomy" id="862719"/>
    <lineage>
        <taxon>Bacteria</taxon>
        <taxon>Pseudomonadati</taxon>
        <taxon>Pseudomonadota</taxon>
        <taxon>Alphaproteobacteria</taxon>
        <taxon>Rhodospirillales</taxon>
        <taxon>Azospirillaceae</taxon>
        <taxon>Azospirillum</taxon>
    </lineage>
</organism>
<keyword evidence="2" id="KW-0472">Membrane</keyword>
<dbReference type="AlphaFoldDB" id="G7ZCY0"/>
<feature type="transmembrane region" description="Helical" evidence="2">
    <location>
        <begin position="210"/>
        <end position="230"/>
    </location>
</feature>
<feature type="transmembrane region" description="Helical" evidence="2">
    <location>
        <begin position="185"/>
        <end position="203"/>
    </location>
</feature>
<feature type="transmembrane region" description="Helical" evidence="2">
    <location>
        <begin position="73"/>
        <end position="93"/>
    </location>
</feature>
<name>G7ZCY0_AZOL4</name>
<dbReference type="EMBL" id="FQ311870">
    <property type="protein sequence ID" value="CBS89727.1"/>
    <property type="molecule type" value="Genomic_DNA"/>
</dbReference>
<feature type="transmembrane region" description="Helical" evidence="2">
    <location>
        <begin position="242"/>
        <end position="257"/>
    </location>
</feature>
<reference evidence="4" key="1">
    <citation type="journal article" date="2011" name="PLoS Genet.">
        <title>Azospirillum genomes reveal transition of bacteria from aquatic to terrestrial environments.</title>
        <authorList>
            <person name="Wisniewski-Dye F."/>
            <person name="Borziak K."/>
            <person name="Khalsa-Moyers G."/>
            <person name="Alexandre G."/>
            <person name="Sukharnikov L.O."/>
            <person name="Wuichet K."/>
            <person name="Hurst G.B."/>
            <person name="McDonald W.H."/>
            <person name="Robertson J.S."/>
            <person name="Barbe V."/>
            <person name="Calteau A."/>
            <person name="Rouy Z."/>
            <person name="Mangenot S."/>
            <person name="Prigent-Combaret C."/>
            <person name="Normand P."/>
            <person name="Boyer M."/>
            <person name="Siguier P."/>
            <person name="Dessaux Y."/>
            <person name="Elmerich C."/>
            <person name="Condemine G."/>
            <person name="Krishnen G."/>
            <person name="Kennedy I."/>
            <person name="Paterson A.H."/>
            <person name="Gonzalez V."/>
            <person name="Mavingui P."/>
            <person name="Zhulin I.B."/>
        </authorList>
    </citation>
    <scope>NUCLEOTIDE SEQUENCE [LARGE SCALE GENOMIC DNA]</scope>
    <source>
        <strain evidence="4">4B</strain>
    </source>
</reference>
<keyword evidence="2" id="KW-1133">Transmembrane helix</keyword>
<keyword evidence="3" id="KW-0614">Plasmid</keyword>
<dbReference type="OrthoDB" id="9807744at2"/>
<evidence type="ECO:0000313" key="3">
    <source>
        <dbReference type="EMBL" id="CBS89727.1"/>
    </source>
</evidence>
<evidence type="ECO:0000256" key="1">
    <source>
        <dbReference type="SAM" id="MobiDB-lite"/>
    </source>
</evidence>
<keyword evidence="4" id="KW-1185">Reference proteome</keyword>
<dbReference type="Proteomes" id="UP000005667">
    <property type="component" value="Plasmid AZO_p2"/>
</dbReference>
<proteinExistence type="predicted"/>
<feature type="transmembrane region" description="Helical" evidence="2">
    <location>
        <begin position="158"/>
        <end position="179"/>
    </location>
</feature>
<accession>G7ZCY0</accession>
<gene>
    <name evidence="3" type="ordered locus">AZOLI_p20610</name>
</gene>
<sequence length="367" mass="40278">MKEREMTAGPVETLVMTSRPTVRPAPGREHMPRPTPPAARDRNLDIIRVTALVFMVAAHWGRAMPDAYRLVNIMQFVFELAPVLFFFAFGMTLDRFLAKPLGRRIEDHLKLFILAAIHSLYQQNNPFSSDFFMFLFAARLLFDIAARVGAANRMLVGLFLLALCGAWVALPLPFVYGLFVPSFPGWFPVFPWILFVVAGRVFAHHRHSHGTAILALLGVSVALFDILVLGHGLSKWPLSPDYALLFGSGTAVSILILDRIRWPAFLPWRTVELLSGNLLLATALHYIAVLGVTAAHGALAPILAGSVPAAYLPAVFTLDYVLMTGIALLILIALIHATLAAGAWLDGRGILGIADTLLQGNESRLMR</sequence>
<evidence type="ECO:0000313" key="4">
    <source>
        <dbReference type="Proteomes" id="UP000005667"/>
    </source>
</evidence>
<geneLocation type="plasmid" evidence="3 4">
    <name>AZO_p2</name>
</geneLocation>
<evidence type="ECO:0000256" key="2">
    <source>
        <dbReference type="SAM" id="Phobius"/>
    </source>
</evidence>
<feature type="transmembrane region" description="Helical" evidence="2">
    <location>
        <begin position="278"/>
        <end position="300"/>
    </location>
</feature>
<feature type="transmembrane region" description="Helical" evidence="2">
    <location>
        <begin position="127"/>
        <end position="146"/>
    </location>
</feature>
<feature type="region of interest" description="Disordered" evidence="1">
    <location>
        <begin position="18"/>
        <end position="37"/>
    </location>
</feature>